<organism evidence="1 2">
    <name type="scientific">Dimargaris verticillata</name>
    <dbReference type="NCBI Taxonomy" id="2761393"/>
    <lineage>
        <taxon>Eukaryota</taxon>
        <taxon>Fungi</taxon>
        <taxon>Fungi incertae sedis</taxon>
        <taxon>Zoopagomycota</taxon>
        <taxon>Kickxellomycotina</taxon>
        <taxon>Dimargaritomycetes</taxon>
        <taxon>Dimargaritales</taxon>
        <taxon>Dimargaritaceae</taxon>
        <taxon>Dimargaris</taxon>
    </lineage>
</organism>
<keyword evidence="2" id="KW-1185">Reference proteome</keyword>
<evidence type="ECO:0008006" key="3">
    <source>
        <dbReference type="Google" id="ProtNLM"/>
    </source>
</evidence>
<proteinExistence type="predicted"/>
<gene>
    <name evidence="1" type="ORF">H4R34_004301</name>
</gene>
<dbReference type="Proteomes" id="UP001151582">
    <property type="component" value="Unassembled WGS sequence"/>
</dbReference>
<reference evidence="1" key="1">
    <citation type="submission" date="2022-07" db="EMBL/GenBank/DDBJ databases">
        <title>Phylogenomic reconstructions and comparative analyses of Kickxellomycotina fungi.</title>
        <authorList>
            <person name="Reynolds N.K."/>
            <person name="Stajich J.E."/>
            <person name="Barry K."/>
            <person name="Grigoriev I.V."/>
            <person name="Crous P."/>
            <person name="Smith M.E."/>
        </authorList>
    </citation>
    <scope>NUCLEOTIDE SEQUENCE</scope>
    <source>
        <strain evidence="1">RSA 567</strain>
    </source>
</reference>
<protein>
    <recommendedName>
        <fullName evidence="3">DUF4286 family protein</fullName>
    </recommendedName>
</protein>
<comment type="caution">
    <text evidence="1">The sequence shown here is derived from an EMBL/GenBank/DDBJ whole genome shotgun (WGS) entry which is preliminary data.</text>
</comment>
<accession>A0A9W8AZ75</accession>
<evidence type="ECO:0000313" key="2">
    <source>
        <dbReference type="Proteomes" id="UP001151582"/>
    </source>
</evidence>
<dbReference type="AlphaFoldDB" id="A0A9W8AZ75"/>
<evidence type="ECO:0000313" key="1">
    <source>
        <dbReference type="EMBL" id="KAJ1975524.1"/>
    </source>
</evidence>
<dbReference type="Pfam" id="PF14114">
    <property type="entry name" value="DUF4286"/>
    <property type="match status" value="1"/>
</dbReference>
<dbReference type="InterPro" id="IPR025563">
    <property type="entry name" value="DUF4286"/>
</dbReference>
<name>A0A9W8AZ75_9FUNG</name>
<dbReference type="EMBL" id="JANBQB010000518">
    <property type="protein sequence ID" value="KAJ1975524.1"/>
    <property type="molecule type" value="Genomic_DNA"/>
</dbReference>
<dbReference type="OrthoDB" id="2120148at2759"/>
<sequence>MANPKALVYEVNLSLPTDVSADYVAWLKDFTHEQCSRIDGFLESRIFRSTSKPGNLRQHEYFTVHYIVRSQADLDRYLENHQKELASAEKTKFRFLVTSRRVLELLD</sequence>